<dbReference type="GO" id="GO:0043517">
    <property type="term" value="P:positive regulation of DNA damage response, signal transduction by p53 class mediator"/>
    <property type="evidence" value="ECO:0007669"/>
    <property type="project" value="InterPro"/>
</dbReference>
<dbReference type="PANTHER" id="PTHR44490">
    <property type="entry name" value="EUKARYOTIC TRANSLATION ELONGATION FACTOR 1 EPSILON-1"/>
    <property type="match status" value="1"/>
</dbReference>
<dbReference type="AlphaFoldDB" id="A0A8K0KCI9"/>
<dbReference type="PANTHER" id="PTHR44490:SF1">
    <property type="entry name" value="EUKARYOTIC TRANSLATION ELONGATION FACTOR 1 EPSILON-1"/>
    <property type="match status" value="1"/>
</dbReference>
<dbReference type="Pfam" id="PF21972">
    <property type="entry name" value="Arc1p_N_like"/>
    <property type="match status" value="1"/>
</dbReference>
<evidence type="ECO:0000313" key="2">
    <source>
        <dbReference type="EMBL" id="KAG8231611.1"/>
    </source>
</evidence>
<dbReference type="Proteomes" id="UP000792457">
    <property type="component" value="Unassembled WGS sequence"/>
</dbReference>
<dbReference type="InterPro" id="IPR036282">
    <property type="entry name" value="Glutathione-S-Trfase_C_sf"/>
</dbReference>
<feature type="domain" description="Nuclear-export cofactor Arc1-like N-terminal" evidence="1">
    <location>
        <begin position="73"/>
        <end position="152"/>
    </location>
</feature>
<keyword evidence="3" id="KW-1185">Reference proteome</keyword>
<reference evidence="2" key="2">
    <citation type="submission" date="2017-10" db="EMBL/GenBank/DDBJ databases">
        <title>Ladona fulva Genome sequencing and assembly.</title>
        <authorList>
            <person name="Murali S."/>
            <person name="Richards S."/>
            <person name="Bandaranaike D."/>
            <person name="Bellair M."/>
            <person name="Blankenburg K."/>
            <person name="Chao H."/>
            <person name="Dinh H."/>
            <person name="Doddapaneni H."/>
            <person name="Dugan-Rocha S."/>
            <person name="Elkadiri S."/>
            <person name="Gnanaolivu R."/>
            <person name="Hernandez B."/>
            <person name="Skinner E."/>
            <person name="Javaid M."/>
            <person name="Lee S."/>
            <person name="Li M."/>
            <person name="Ming W."/>
            <person name="Munidasa M."/>
            <person name="Muniz J."/>
            <person name="Nguyen L."/>
            <person name="Hughes D."/>
            <person name="Osuji N."/>
            <person name="Pu L.-L."/>
            <person name="Puazo M."/>
            <person name="Qu C."/>
            <person name="Quiroz J."/>
            <person name="Raj R."/>
            <person name="Weissenberger G."/>
            <person name="Xin Y."/>
            <person name="Zou X."/>
            <person name="Han Y."/>
            <person name="Worley K."/>
            <person name="Muzny D."/>
            <person name="Gibbs R."/>
        </authorList>
    </citation>
    <scope>NUCLEOTIDE SEQUENCE</scope>
    <source>
        <strain evidence="2">Sampled in the wild</strain>
    </source>
</reference>
<accession>A0A8K0KCI9</accession>
<gene>
    <name evidence="2" type="ORF">J437_LFUL010289</name>
</gene>
<dbReference type="OrthoDB" id="19141at2759"/>
<dbReference type="GO" id="GO:0005634">
    <property type="term" value="C:nucleus"/>
    <property type="evidence" value="ECO:0007669"/>
    <property type="project" value="TreeGrafter"/>
</dbReference>
<proteinExistence type="predicted"/>
<dbReference type="GO" id="GO:0005737">
    <property type="term" value="C:cytoplasm"/>
    <property type="evidence" value="ECO:0007669"/>
    <property type="project" value="TreeGrafter"/>
</dbReference>
<reference evidence="2" key="1">
    <citation type="submission" date="2013-04" db="EMBL/GenBank/DDBJ databases">
        <authorList>
            <person name="Qu J."/>
            <person name="Murali S.C."/>
            <person name="Bandaranaike D."/>
            <person name="Bellair M."/>
            <person name="Blankenburg K."/>
            <person name="Chao H."/>
            <person name="Dinh H."/>
            <person name="Doddapaneni H."/>
            <person name="Downs B."/>
            <person name="Dugan-Rocha S."/>
            <person name="Elkadiri S."/>
            <person name="Gnanaolivu R.D."/>
            <person name="Hernandez B."/>
            <person name="Javaid M."/>
            <person name="Jayaseelan J.C."/>
            <person name="Lee S."/>
            <person name="Li M."/>
            <person name="Ming W."/>
            <person name="Munidasa M."/>
            <person name="Muniz J."/>
            <person name="Nguyen L."/>
            <person name="Ongeri F."/>
            <person name="Osuji N."/>
            <person name="Pu L.-L."/>
            <person name="Puazo M."/>
            <person name="Qu C."/>
            <person name="Quiroz J."/>
            <person name="Raj R."/>
            <person name="Weissenberger G."/>
            <person name="Xin Y."/>
            <person name="Zou X."/>
            <person name="Han Y."/>
            <person name="Richards S."/>
            <person name="Worley K."/>
            <person name="Muzny D."/>
            <person name="Gibbs R."/>
        </authorList>
    </citation>
    <scope>NUCLEOTIDE SEQUENCE</scope>
    <source>
        <strain evidence="2">Sampled in the wild</strain>
    </source>
</reference>
<protein>
    <recommendedName>
        <fullName evidence="1">Nuclear-export cofactor Arc1-like N-terminal domain-containing protein</fullName>
    </recommendedName>
</protein>
<name>A0A8K0KCI9_LADFU</name>
<dbReference type="GO" id="GO:0017101">
    <property type="term" value="C:aminoacyl-tRNA synthetase multienzyme complex"/>
    <property type="evidence" value="ECO:0007669"/>
    <property type="project" value="InterPro"/>
</dbReference>
<dbReference type="EMBL" id="KZ308563">
    <property type="protein sequence ID" value="KAG8231611.1"/>
    <property type="molecule type" value="Genomic_DNA"/>
</dbReference>
<sequence length="169" mass="19455">MAEKEMLFVHSLGTWLQVNCDVIKRNNDTINMKCFSNGKIVNGLLAVSLQLAKDSAIPNVMGENLEEEVQVRQWMEYALLINKLSDNITATKHMLEFLNDALSTRTYLVGNKRTLSDVALYKALYPVMVNLTYMEKEKLMHLGRWFDFIQNDQMVRQDNSIVLLGRPLL</sequence>
<evidence type="ECO:0000313" key="3">
    <source>
        <dbReference type="Proteomes" id="UP000792457"/>
    </source>
</evidence>
<comment type="caution">
    <text evidence="2">The sequence shown here is derived from an EMBL/GenBank/DDBJ whole genome shotgun (WGS) entry which is preliminary data.</text>
</comment>
<dbReference type="SUPFAM" id="SSF47616">
    <property type="entry name" value="GST C-terminal domain-like"/>
    <property type="match status" value="1"/>
</dbReference>
<dbReference type="InterPro" id="IPR042450">
    <property type="entry name" value="EEF1E1"/>
</dbReference>
<dbReference type="InterPro" id="IPR053836">
    <property type="entry name" value="Arc1-like_N"/>
</dbReference>
<organism evidence="2 3">
    <name type="scientific">Ladona fulva</name>
    <name type="common">Scarce chaser dragonfly</name>
    <name type="synonym">Libellula fulva</name>
    <dbReference type="NCBI Taxonomy" id="123851"/>
    <lineage>
        <taxon>Eukaryota</taxon>
        <taxon>Metazoa</taxon>
        <taxon>Ecdysozoa</taxon>
        <taxon>Arthropoda</taxon>
        <taxon>Hexapoda</taxon>
        <taxon>Insecta</taxon>
        <taxon>Pterygota</taxon>
        <taxon>Palaeoptera</taxon>
        <taxon>Odonata</taxon>
        <taxon>Epiprocta</taxon>
        <taxon>Anisoptera</taxon>
        <taxon>Libelluloidea</taxon>
        <taxon>Libellulidae</taxon>
        <taxon>Ladona</taxon>
    </lineage>
</organism>
<dbReference type="Gene3D" id="1.20.1050.10">
    <property type="match status" value="1"/>
</dbReference>
<evidence type="ECO:0000259" key="1">
    <source>
        <dbReference type="Pfam" id="PF21972"/>
    </source>
</evidence>